<accession>A0A2W5N124</accession>
<dbReference type="AlphaFoldDB" id="A0A2W5N124"/>
<name>A0A2W5N124_9BACT</name>
<reference evidence="2 3" key="1">
    <citation type="submission" date="2017-08" db="EMBL/GenBank/DDBJ databases">
        <title>Infants hospitalized years apart are colonized by the same room-sourced microbial strains.</title>
        <authorList>
            <person name="Brooks B."/>
            <person name="Olm M.R."/>
            <person name="Firek B.A."/>
            <person name="Baker R."/>
            <person name="Thomas B.C."/>
            <person name="Morowitz M.J."/>
            <person name="Banfield J.F."/>
        </authorList>
    </citation>
    <scope>NUCLEOTIDE SEQUENCE [LARGE SCALE GENOMIC DNA]</scope>
    <source>
        <strain evidence="2">S2_005_002_R2_29</strain>
    </source>
</reference>
<proteinExistence type="predicted"/>
<evidence type="ECO:0000256" key="1">
    <source>
        <dbReference type="SAM" id="MobiDB-lite"/>
    </source>
</evidence>
<feature type="compositionally biased region" description="Basic and acidic residues" evidence="1">
    <location>
        <begin position="20"/>
        <end position="32"/>
    </location>
</feature>
<feature type="compositionally biased region" description="Basic and acidic residues" evidence="1">
    <location>
        <begin position="1"/>
        <end position="14"/>
    </location>
</feature>
<sequence length="179" mass="20264">MTSDQNKPKPESKFQRKQRERREQVARASEEVEKIVAPEPKPAVKHPPQIPLITEAYRGAGEKDSLVLSVVFRAEADPVFASKPCLFRADVEEGNWVLSRQIGFPKRGPKHVKLEAYVVGEGTPALRAALVKALEQWVETQDQRNIQHVDIPELGTVERIYKGNNPKSPNVKRTTRREP</sequence>
<comment type="caution">
    <text evidence="2">The sequence shown here is derived from an EMBL/GenBank/DDBJ whole genome shotgun (WGS) entry which is preliminary data.</text>
</comment>
<evidence type="ECO:0000313" key="3">
    <source>
        <dbReference type="Proteomes" id="UP000249417"/>
    </source>
</evidence>
<dbReference type="Proteomes" id="UP000249417">
    <property type="component" value="Unassembled WGS sequence"/>
</dbReference>
<feature type="region of interest" description="Disordered" evidence="1">
    <location>
        <begin position="1"/>
        <end position="32"/>
    </location>
</feature>
<protein>
    <submittedName>
        <fullName evidence="2">Uncharacterized protein</fullName>
    </submittedName>
</protein>
<organism evidence="2 3">
    <name type="scientific">Micavibrio aeruginosavorus</name>
    <dbReference type="NCBI Taxonomy" id="349221"/>
    <lineage>
        <taxon>Bacteria</taxon>
        <taxon>Pseudomonadati</taxon>
        <taxon>Bdellovibrionota</taxon>
        <taxon>Bdellovibrionia</taxon>
        <taxon>Bdellovibrionales</taxon>
        <taxon>Pseudobdellovibrionaceae</taxon>
        <taxon>Micavibrio</taxon>
    </lineage>
</organism>
<dbReference type="EMBL" id="QFQB01000017">
    <property type="protein sequence ID" value="PZQ47076.1"/>
    <property type="molecule type" value="Genomic_DNA"/>
</dbReference>
<gene>
    <name evidence="2" type="ORF">DI551_03910</name>
</gene>
<evidence type="ECO:0000313" key="2">
    <source>
        <dbReference type="EMBL" id="PZQ47076.1"/>
    </source>
</evidence>